<keyword evidence="1" id="KW-0238">DNA-binding</keyword>
<dbReference type="InterPro" id="IPR013264">
    <property type="entry name" value="DNAG_N"/>
</dbReference>
<dbReference type="Gene3D" id="3.90.580.10">
    <property type="entry name" value="Zinc finger, CHC2-type domain"/>
    <property type="match status" value="1"/>
</dbReference>
<sequence length="577" mass="67035">MDHKLIEEINEKTPIVELVSEFVTLQKTGKNFRGLCPFHQEKTPSFFVSPEKNICKCYGCGEGGAPINFYRKIKNISFDQAAEELAEKAGIKIQKTVRQKDPYESFYKLMAEAKEFYKFNLKNSQKGQEAHKYLSKREISDDIIDHFEIGYAPSHSDVLYQMLNDKGYQVSDMIKLGLVKQKDDGSYYDLFSDRLIFPITNPKGLVVGFSGRTLNPKETIKYINSPETVIFKKGQLLYHFNEALSEIRKNKQIVLYEGFFDVISSYKAGIKHGVATMGTALTIDQAKLIKQFTDSIVVAYDGDQAGQSATLKAIDLLEKVRLKTEILTIPEKMDPDEFIKAYGVEKYETLFGEYTSDPYQFKYQYFKRGKDLSNANDITAFKNNILDMLAYADPSIQNIYKNRLAADLKVSPDAFEIKVRKQPTLPHKESLPEKQRTRISNKYEKAERYLIYAMLRSRIDANHIQARLKMSDFVDQVQSTIRLLIDSYYKDHQELDVEEFVDGLNNEQREYAENTLFKDILWERNETIDSIEFDHYITLVKQANYMRRKVYVRAQLEKEEYKNPILMEELTILTKMK</sequence>
<keyword evidence="1 2" id="KW-0862">Zinc</keyword>
<dbReference type="NCBIfam" id="TIGR01391">
    <property type="entry name" value="dnaG"/>
    <property type="match status" value="1"/>
</dbReference>
<dbReference type="InterPro" id="IPR002694">
    <property type="entry name" value="Znf_CHC2"/>
</dbReference>
<dbReference type="Gene3D" id="3.90.980.10">
    <property type="entry name" value="DNA primase, catalytic core, N-terminal domain"/>
    <property type="match status" value="1"/>
</dbReference>
<dbReference type="PROSITE" id="PS50880">
    <property type="entry name" value="TOPRIM"/>
    <property type="match status" value="1"/>
</dbReference>
<comment type="domain">
    <text evidence="1">Contains an N-terminal zinc-binding domain, a central core domain that contains the primase activity, and a C-terminal DnaB-binding domain.</text>
</comment>
<keyword evidence="1 2" id="KW-0808">Transferase</keyword>
<dbReference type="FunFam" id="3.90.580.10:FF:000001">
    <property type="entry name" value="DNA primase"/>
    <property type="match status" value="1"/>
</dbReference>
<dbReference type="GO" id="GO:0006269">
    <property type="term" value="P:DNA replication, synthesis of primer"/>
    <property type="evidence" value="ECO:0007669"/>
    <property type="project" value="UniProtKB-UniRule"/>
</dbReference>
<keyword evidence="5" id="KW-1185">Reference proteome</keyword>
<reference evidence="4" key="1">
    <citation type="submission" date="2021-01" db="EMBL/GenBank/DDBJ databases">
        <title>Draft genome sequence of Acholeplasmataceae bacterium strain Mahy22.</title>
        <authorList>
            <person name="Watanabe M."/>
            <person name="Kojima H."/>
            <person name="Fukui M."/>
        </authorList>
    </citation>
    <scope>NUCLEOTIDE SEQUENCE</scope>
    <source>
        <strain evidence="4">Mahy22</strain>
    </source>
</reference>
<evidence type="ECO:0000313" key="4">
    <source>
        <dbReference type="EMBL" id="BCR35544.1"/>
    </source>
</evidence>
<comment type="cofactor">
    <cofactor evidence="1 2 3">
        <name>Zn(2+)</name>
        <dbReference type="ChEBI" id="CHEBI:29105"/>
    </cofactor>
    <text evidence="1 2 3">Binds 1 zinc ion per monomer.</text>
</comment>
<evidence type="ECO:0000256" key="2">
    <source>
        <dbReference type="PIRNR" id="PIRNR002811"/>
    </source>
</evidence>
<name>A0A7U9TIT0_9MOLU</name>
<dbReference type="InterPro" id="IPR016136">
    <property type="entry name" value="DNA_helicase_N/primase_C"/>
</dbReference>
<dbReference type="InterPro" id="IPR037068">
    <property type="entry name" value="DNA_primase_core_N_sf"/>
</dbReference>
<evidence type="ECO:0000256" key="3">
    <source>
        <dbReference type="PIRSR" id="PIRSR002811-1"/>
    </source>
</evidence>
<dbReference type="SMART" id="SM00493">
    <property type="entry name" value="TOPRIM"/>
    <property type="match status" value="1"/>
</dbReference>
<accession>A0A7U9TIT0</accession>
<dbReference type="EMBL" id="AP024412">
    <property type="protein sequence ID" value="BCR35544.1"/>
    <property type="molecule type" value="Genomic_DNA"/>
</dbReference>
<keyword evidence="1 2" id="KW-0479">Metal-binding</keyword>
<dbReference type="SUPFAM" id="SSF56731">
    <property type="entry name" value="DNA primase core"/>
    <property type="match status" value="1"/>
</dbReference>
<dbReference type="InterPro" id="IPR006295">
    <property type="entry name" value="DNA_primase_DnaG"/>
</dbReference>
<dbReference type="PANTHER" id="PTHR30313">
    <property type="entry name" value="DNA PRIMASE"/>
    <property type="match status" value="1"/>
</dbReference>
<gene>
    <name evidence="1 4" type="primary">dnaG</name>
    <name evidence="4" type="ORF">MPAN_004370</name>
</gene>
<dbReference type="Pfam" id="PF01807">
    <property type="entry name" value="Zn_ribbon_DnaG"/>
    <property type="match status" value="1"/>
</dbReference>
<comment type="function">
    <text evidence="1 2">RNA polymerase that catalyzes the synthesis of short RNA molecules used as primers for DNA polymerase during DNA replication.</text>
</comment>
<feature type="zinc finger region" description="CHC2-type" evidence="1 3">
    <location>
        <begin position="36"/>
        <end position="60"/>
    </location>
</feature>
<dbReference type="GO" id="GO:0000428">
    <property type="term" value="C:DNA-directed RNA polymerase complex"/>
    <property type="evidence" value="ECO:0007669"/>
    <property type="project" value="UniProtKB-KW"/>
</dbReference>
<keyword evidence="1 2" id="KW-0804">Transcription</keyword>
<dbReference type="Pfam" id="PF13155">
    <property type="entry name" value="Toprim_2"/>
    <property type="match status" value="1"/>
</dbReference>
<evidence type="ECO:0000313" key="5">
    <source>
        <dbReference type="Proteomes" id="UP000620133"/>
    </source>
</evidence>
<dbReference type="FunFam" id="3.90.980.10:FF:000001">
    <property type="entry name" value="DNA primase"/>
    <property type="match status" value="1"/>
</dbReference>
<dbReference type="GO" id="GO:0003677">
    <property type="term" value="F:DNA binding"/>
    <property type="evidence" value="ECO:0007669"/>
    <property type="project" value="UniProtKB-KW"/>
</dbReference>
<dbReference type="AlphaFoldDB" id="A0A7U9TIT0"/>
<dbReference type="SMART" id="SM00400">
    <property type="entry name" value="ZnF_CHCC"/>
    <property type="match status" value="1"/>
</dbReference>
<dbReference type="InterPro" id="IPR036977">
    <property type="entry name" value="DNA_primase_Znf_CHC2"/>
</dbReference>
<comment type="catalytic activity">
    <reaction evidence="1">
        <text>ssDNA + n NTP = ssDNA/pppN(pN)n-1 hybrid + (n-1) diphosphate.</text>
        <dbReference type="EC" id="2.7.7.101"/>
    </reaction>
</comment>
<keyword evidence="1 2" id="KW-0240">DNA-directed RNA polymerase</keyword>
<comment type="similarity">
    <text evidence="1 2">Belongs to the DnaG primase family.</text>
</comment>
<dbReference type="PIRSF" id="PIRSF002811">
    <property type="entry name" value="DnaG"/>
    <property type="match status" value="1"/>
</dbReference>
<dbReference type="EC" id="2.7.7.101" evidence="1"/>
<dbReference type="CDD" id="cd03364">
    <property type="entry name" value="TOPRIM_DnaG_primases"/>
    <property type="match status" value="1"/>
</dbReference>
<dbReference type="RefSeq" id="WP_176239985.1">
    <property type="nucleotide sequence ID" value="NZ_AP024412.1"/>
</dbReference>
<keyword evidence="1 2" id="KW-0548">Nucleotidyltransferase</keyword>
<dbReference type="InterPro" id="IPR006171">
    <property type="entry name" value="TOPRIM_dom"/>
</dbReference>
<protein>
    <recommendedName>
        <fullName evidence="1 2">DNA primase</fullName>
        <ecNumber evidence="1">2.7.7.101</ecNumber>
    </recommendedName>
</protein>
<dbReference type="KEGG" id="manr:MPAN_004370"/>
<evidence type="ECO:0000256" key="1">
    <source>
        <dbReference type="HAMAP-Rule" id="MF_00974"/>
    </source>
</evidence>
<dbReference type="SUPFAM" id="SSF57783">
    <property type="entry name" value="Zinc beta-ribbon"/>
    <property type="match status" value="1"/>
</dbReference>
<keyword evidence="1 2" id="KW-0235">DNA replication</keyword>
<dbReference type="InterPro" id="IPR030846">
    <property type="entry name" value="DnaG_bac"/>
</dbReference>
<dbReference type="Gene3D" id="3.40.1360.10">
    <property type="match status" value="1"/>
</dbReference>
<dbReference type="PANTHER" id="PTHR30313:SF2">
    <property type="entry name" value="DNA PRIMASE"/>
    <property type="match status" value="1"/>
</dbReference>
<dbReference type="InterPro" id="IPR050219">
    <property type="entry name" value="DnaG_primase"/>
</dbReference>
<dbReference type="Proteomes" id="UP000620133">
    <property type="component" value="Chromosome"/>
</dbReference>
<organism evidence="4 5">
    <name type="scientific">Mariniplasma anaerobium</name>
    <dbReference type="NCBI Taxonomy" id="2735436"/>
    <lineage>
        <taxon>Bacteria</taxon>
        <taxon>Bacillati</taxon>
        <taxon>Mycoplasmatota</taxon>
        <taxon>Mollicutes</taxon>
        <taxon>Acholeplasmatales</taxon>
        <taxon>Acholeplasmataceae</taxon>
        <taxon>Mariniplasma</taxon>
    </lineage>
</organism>
<keyword evidence="1 2" id="KW-0639">Primosome</keyword>
<dbReference type="GO" id="GO:0008270">
    <property type="term" value="F:zinc ion binding"/>
    <property type="evidence" value="ECO:0007669"/>
    <property type="project" value="UniProtKB-UniRule"/>
</dbReference>
<dbReference type="Gene3D" id="1.10.860.10">
    <property type="entry name" value="DNAb Helicase, Chain A"/>
    <property type="match status" value="1"/>
</dbReference>
<dbReference type="GO" id="GO:1990077">
    <property type="term" value="C:primosome complex"/>
    <property type="evidence" value="ECO:0007669"/>
    <property type="project" value="UniProtKB-KW"/>
</dbReference>
<dbReference type="GO" id="GO:0003899">
    <property type="term" value="F:DNA-directed RNA polymerase activity"/>
    <property type="evidence" value="ECO:0007669"/>
    <property type="project" value="UniProtKB-UniRule"/>
</dbReference>
<proteinExistence type="inferred from homology"/>
<dbReference type="HAMAP" id="MF_00974">
    <property type="entry name" value="DNA_primase_DnaG"/>
    <property type="match status" value="1"/>
</dbReference>
<comment type="subunit">
    <text evidence="1">Monomer. Interacts with DnaB.</text>
</comment>
<dbReference type="GO" id="GO:0005737">
    <property type="term" value="C:cytoplasm"/>
    <property type="evidence" value="ECO:0007669"/>
    <property type="project" value="TreeGrafter"/>
</dbReference>
<dbReference type="InterPro" id="IPR034151">
    <property type="entry name" value="TOPRIM_DnaG_bac"/>
</dbReference>
<dbReference type="Pfam" id="PF08275">
    <property type="entry name" value="DNAG_N"/>
    <property type="match status" value="1"/>
</dbReference>
<keyword evidence="1 3" id="KW-0863">Zinc-finger</keyword>